<dbReference type="EMBL" id="UGSJ01000001">
    <property type="protein sequence ID" value="SUA92892.1"/>
    <property type="molecule type" value="Genomic_DNA"/>
</dbReference>
<evidence type="ECO:0000313" key="1">
    <source>
        <dbReference type="EMBL" id="SUA92892.1"/>
    </source>
</evidence>
<dbReference type="Proteomes" id="UP000254589">
    <property type="component" value="Unassembled WGS sequence"/>
</dbReference>
<gene>
    <name evidence="1" type="ORF">NCTC13159_04437</name>
</gene>
<protein>
    <submittedName>
        <fullName evidence="1">Uncharacterized protein</fullName>
    </submittedName>
</protein>
<accession>A0AAJ4ZGG9</accession>
<name>A0AAJ4ZGG9_PANPU</name>
<reference evidence="1 2" key="1">
    <citation type="submission" date="2018-06" db="EMBL/GenBank/DDBJ databases">
        <authorList>
            <consortium name="Pathogen Informatics"/>
            <person name="Doyle S."/>
        </authorList>
    </citation>
    <scope>NUCLEOTIDE SEQUENCE [LARGE SCALE GENOMIC DNA]</scope>
    <source>
        <strain evidence="1 2">NCTC13159</strain>
    </source>
</reference>
<sequence length="47" mass="5499">MLGACAVTPYRAGKQVSMMQKSDELSQLWFFYKFFCQRFTRLGISLI</sequence>
<proteinExistence type="predicted"/>
<evidence type="ECO:0000313" key="2">
    <source>
        <dbReference type="Proteomes" id="UP000254589"/>
    </source>
</evidence>
<dbReference type="AlphaFoldDB" id="A0AAJ4ZGG9"/>
<comment type="caution">
    <text evidence="1">The sequence shown here is derived from an EMBL/GenBank/DDBJ whole genome shotgun (WGS) entry which is preliminary data.</text>
</comment>
<organism evidence="1 2">
    <name type="scientific">Pandoraea pulmonicola</name>
    <dbReference type="NCBI Taxonomy" id="93221"/>
    <lineage>
        <taxon>Bacteria</taxon>
        <taxon>Pseudomonadati</taxon>
        <taxon>Pseudomonadota</taxon>
        <taxon>Betaproteobacteria</taxon>
        <taxon>Burkholderiales</taxon>
        <taxon>Burkholderiaceae</taxon>
        <taxon>Pandoraea</taxon>
    </lineage>
</organism>